<keyword evidence="1" id="KW-0472">Membrane</keyword>
<dbReference type="PANTHER" id="PTHR34115:SF5">
    <property type="entry name" value="PROTEIN, PUTATIVE-RELATED"/>
    <property type="match status" value="1"/>
</dbReference>
<dbReference type="Proteomes" id="UP000288805">
    <property type="component" value="Unassembled WGS sequence"/>
</dbReference>
<keyword evidence="1" id="KW-1133">Transmembrane helix</keyword>
<dbReference type="InterPro" id="IPR053258">
    <property type="entry name" value="Ca-permeable_cation_channel"/>
</dbReference>
<proteinExistence type="predicted"/>
<feature type="transmembrane region" description="Helical" evidence="1">
    <location>
        <begin position="92"/>
        <end position="109"/>
    </location>
</feature>
<feature type="transmembrane region" description="Helical" evidence="1">
    <location>
        <begin position="116"/>
        <end position="137"/>
    </location>
</feature>
<sequence length="174" mass="19180">MAKVPMLLPFLEEQLPATSCHSILVFVVPVILSILALKYVGQNSSPFKTHPKTMGFSVGCLLAYCLAYGAQLKFSSAPHQPPTYANAWGRCMEWFGGMLLASLASICFPDSMQWMFFVLYATLCMGGPLFTLLQMLWKWIHPTPTDLHLEAIQPREGVPLETSGGNRGITIAVN</sequence>
<accession>A0A438BY02</accession>
<dbReference type="PANTHER" id="PTHR34115">
    <property type="entry name" value="PROTEIN, PUTATIVE-RELATED"/>
    <property type="match status" value="1"/>
</dbReference>
<evidence type="ECO:0000256" key="1">
    <source>
        <dbReference type="SAM" id="Phobius"/>
    </source>
</evidence>
<feature type="transmembrane region" description="Helical" evidence="1">
    <location>
        <begin position="20"/>
        <end position="41"/>
    </location>
</feature>
<name>A0A438BY02_VITVI</name>
<gene>
    <name evidence="2" type="ORF">CK203_073061</name>
</gene>
<comment type="caution">
    <text evidence="2">The sequence shown here is derived from an EMBL/GenBank/DDBJ whole genome shotgun (WGS) entry which is preliminary data.</text>
</comment>
<keyword evidence="1" id="KW-0812">Transmembrane</keyword>
<feature type="transmembrane region" description="Helical" evidence="1">
    <location>
        <begin position="53"/>
        <end position="72"/>
    </location>
</feature>
<evidence type="ECO:0000313" key="2">
    <source>
        <dbReference type="EMBL" id="RVW15871.1"/>
    </source>
</evidence>
<dbReference type="EMBL" id="QGNW01002594">
    <property type="protein sequence ID" value="RVW15871.1"/>
    <property type="molecule type" value="Genomic_DNA"/>
</dbReference>
<dbReference type="AlphaFoldDB" id="A0A438BY02"/>
<protein>
    <submittedName>
        <fullName evidence="2">Uncharacterized protein</fullName>
    </submittedName>
</protein>
<organism evidence="2 3">
    <name type="scientific">Vitis vinifera</name>
    <name type="common">Grape</name>
    <dbReference type="NCBI Taxonomy" id="29760"/>
    <lineage>
        <taxon>Eukaryota</taxon>
        <taxon>Viridiplantae</taxon>
        <taxon>Streptophyta</taxon>
        <taxon>Embryophyta</taxon>
        <taxon>Tracheophyta</taxon>
        <taxon>Spermatophyta</taxon>
        <taxon>Magnoliopsida</taxon>
        <taxon>eudicotyledons</taxon>
        <taxon>Gunneridae</taxon>
        <taxon>Pentapetalae</taxon>
        <taxon>rosids</taxon>
        <taxon>Vitales</taxon>
        <taxon>Vitaceae</taxon>
        <taxon>Viteae</taxon>
        <taxon>Vitis</taxon>
    </lineage>
</organism>
<reference evidence="2 3" key="1">
    <citation type="journal article" date="2018" name="PLoS Genet.">
        <title>Population sequencing reveals clonal diversity and ancestral inbreeding in the grapevine cultivar Chardonnay.</title>
        <authorList>
            <person name="Roach M.J."/>
            <person name="Johnson D.L."/>
            <person name="Bohlmann J."/>
            <person name="van Vuuren H.J."/>
            <person name="Jones S.J."/>
            <person name="Pretorius I.S."/>
            <person name="Schmidt S.A."/>
            <person name="Borneman A.R."/>
        </authorList>
    </citation>
    <scope>NUCLEOTIDE SEQUENCE [LARGE SCALE GENOMIC DNA]</scope>
    <source>
        <strain evidence="3">cv. Chardonnay</strain>
        <tissue evidence="2">Leaf</tissue>
    </source>
</reference>
<evidence type="ECO:0000313" key="3">
    <source>
        <dbReference type="Proteomes" id="UP000288805"/>
    </source>
</evidence>